<dbReference type="Proteomes" id="UP000732105">
    <property type="component" value="Unassembled WGS sequence"/>
</dbReference>
<dbReference type="EMBL" id="RZNH01000002">
    <property type="protein sequence ID" value="NOU58480.1"/>
    <property type="molecule type" value="Genomic_DNA"/>
</dbReference>
<reference evidence="2 3" key="1">
    <citation type="submission" date="2018-12" db="EMBL/GenBank/DDBJ databases">
        <title>Marinifilum JC070 sp. nov., a marine bacterium isolated from Yongle Blue Hole in the South China Sea.</title>
        <authorList>
            <person name="Fu T."/>
        </authorList>
    </citation>
    <scope>NUCLEOTIDE SEQUENCE [LARGE SCALE GENOMIC DNA]</scope>
    <source>
        <strain evidence="2 3">JC070</strain>
    </source>
</reference>
<evidence type="ECO:0008006" key="4">
    <source>
        <dbReference type="Google" id="ProtNLM"/>
    </source>
</evidence>
<proteinExistence type="predicted"/>
<name>A0ABX1WQW3_9BACT</name>
<keyword evidence="3" id="KW-1185">Reference proteome</keyword>
<protein>
    <recommendedName>
        <fullName evidence="4">START domain-containing protein</fullName>
    </recommendedName>
</protein>
<dbReference type="InterPro" id="IPR023393">
    <property type="entry name" value="START-like_dom_sf"/>
</dbReference>
<feature type="signal peptide" evidence="1">
    <location>
        <begin position="1"/>
        <end position="18"/>
    </location>
</feature>
<dbReference type="Gene3D" id="3.30.530.20">
    <property type="match status" value="1"/>
</dbReference>
<evidence type="ECO:0000256" key="1">
    <source>
        <dbReference type="SAM" id="SignalP"/>
    </source>
</evidence>
<dbReference type="SUPFAM" id="SSF55961">
    <property type="entry name" value="Bet v1-like"/>
    <property type="match status" value="1"/>
</dbReference>
<evidence type="ECO:0000313" key="2">
    <source>
        <dbReference type="EMBL" id="NOU58480.1"/>
    </source>
</evidence>
<evidence type="ECO:0000313" key="3">
    <source>
        <dbReference type="Proteomes" id="UP000732105"/>
    </source>
</evidence>
<sequence length="200" mass="22974">MKIASTILLLLIAFNSFAQSRNLKTKTSKDGESIVKYEVKKVDGGTHIYYVVERSMNVSLEELDNYFLNPANHKYFLENTPQSEEVQKLSDQEWINYYYFDAPWPMPDSDVVVKINRAKQENQLVFTASAIKNDYKQSDVERLTSYQFKYEFENMPNGTTKIRITADFISPGSAPKFLVNTWFPEGPAKIALKLGSKVQS</sequence>
<feature type="chain" id="PRO_5045971797" description="START domain-containing protein" evidence="1">
    <location>
        <begin position="19"/>
        <end position="200"/>
    </location>
</feature>
<gene>
    <name evidence="2" type="ORF">ELS83_01530</name>
</gene>
<accession>A0ABX1WQW3</accession>
<keyword evidence="1" id="KW-0732">Signal</keyword>
<organism evidence="2 3">
    <name type="scientific">Marinifilum caeruleilacunae</name>
    <dbReference type="NCBI Taxonomy" id="2499076"/>
    <lineage>
        <taxon>Bacteria</taxon>
        <taxon>Pseudomonadati</taxon>
        <taxon>Bacteroidota</taxon>
        <taxon>Bacteroidia</taxon>
        <taxon>Marinilabiliales</taxon>
        <taxon>Marinifilaceae</taxon>
    </lineage>
</organism>
<comment type="caution">
    <text evidence="2">The sequence shown here is derived from an EMBL/GenBank/DDBJ whole genome shotgun (WGS) entry which is preliminary data.</text>
</comment>